<keyword evidence="1 2" id="KW-0238">DNA-binding</keyword>
<dbReference type="InterPro" id="IPR000424">
    <property type="entry name" value="Primosome_PriB/ssb"/>
</dbReference>
<name>A0A7C3URN1_UNCW3</name>
<dbReference type="GO" id="GO:0003697">
    <property type="term" value="F:single-stranded DNA binding"/>
    <property type="evidence" value="ECO:0007669"/>
    <property type="project" value="UniProtKB-UniRule"/>
</dbReference>
<proteinExistence type="inferred from homology"/>
<reference evidence="4" key="1">
    <citation type="journal article" date="2020" name="mSystems">
        <title>Genome- and Community-Level Interaction Insights into Carbon Utilization and Element Cycling Functions of Hydrothermarchaeota in Hydrothermal Sediment.</title>
        <authorList>
            <person name="Zhou Z."/>
            <person name="Liu Y."/>
            <person name="Xu W."/>
            <person name="Pan J."/>
            <person name="Luo Z.H."/>
            <person name="Li M."/>
        </authorList>
    </citation>
    <scope>NUCLEOTIDE SEQUENCE [LARGE SCALE GENOMIC DNA]</scope>
    <source>
        <strain evidence="4">SpSt-906</strain>
    </source>
</reference>
<evidence type="ECO:0000313" key="4">
    <source>
        <dbReference type="EMBL" id="HGE99568.1"/>
    </source>
</evidence>
<dbReference type="PANTHER" id="PTHR10302:SF27">
    <property type="entry name" value="SINGLE-STRANDED DNA-BINDING PROTEIN"/>
    <property type="match status" value="1"/>
</dbReference>
<comment type="caution">
    <text evidence="2">Lacks conserved residue(s) required for the propagation of feature annotation.</text>
</comment>
<protein>
    <recommendedName>
        <fullName evidence="2 3">Single-stranded DNA-binding protein</fullName>
        <shortName evidence="2">SSB</shortName>
    </recommendedName>
</protein>
<sequence length="140" mass="16122">MAEIRLGSLNYVVLIGRATQEPELRFTPKGTPVLEFRIAVNERVKDKETEEWKDYTSYFDVRTFGPVAERCNERMKKGSAVIVEGRLRSRDWTDNQGQKRSKIEIVARRVQILDKVAPAGTVEPTEEIEIPEENIDDLPF</sequence>
<dbReference type="InterPro" id="IPR011344">
    <property type="entry name" value="ssDNA-bd"/>
</dbReference>
<evidence type="ECO:0000256" key="3">
    <source>
        <dbReference type="PIRNR" id="PIRNR002070"/>
    </source>
</evidence>
<dbReference type="AlphaFoldDB" id="A0A7C3URN1"/>
<accession>A0A7C3URN1</accession>
<dbReference type="PROSITE" id="PS50935">
    <property type="entry name" value="SSB"/>
    <property type="match status" value="1"/>
</dbReference>
<dbReference type="GO" id="GO:0009295">
    <property type="term" value="C:nucleoid"/>
    <property type="evidence" value="ECO:0007669"/>
    <property type="project" value="TreeGrafter"/>
</dbReference>
<dbReference type="SUPFAM" id="SSF50249">
    <property type="entry name" value="Nucleic acid-binding proteins"/>
    <property type="match status" value="1"/>
</dbReference>
<dbReference type="Gene3D" id="2.40.50.140">
    <property type="entry name" value="Nucleic acid-binding proteins"/>
    <property type="match status" value="1"/>
</dbReference>
<gene>
    <name evidence="4" type="primary">ssb</name>
    <name evidence="4" type="ORF">ENX07_05820</name>
</gene>
<evidence type="ECO:0000256" key="2">
    <source>
        <dbReference type="HAMAP-Rule" id="MF_00984"/>
    </source>
</evidence>
<dbReference type="HAMAP" id="MF_00984">
    <property type="entry name" value="SSB"/>
    <property type="match status" value="1"/>
</dbReference>
<dbReference type="NCBIfam" id="TIGR00621">
    <property type="entry name" value="ssb"/>
    <property type="match status" value="1"/>
</dbReference>
<dbReference type="EMBL" id="DTMQ01000039">
    <property type="protein sequence ID" value="HGE99568.1"/>
    <property type="molecule type" value="Genomic_DNA"/>
</dbReference>
<dbReference type="InterPro" id="IPR012340">
    <property type="entry name" value="NA-bd_OB-fold"/>
</dbReference>
<comment type="subunit">
    <text evidence="2">Homotetramer.</text>
</comment>
<dbReference type="GO" id="GO:0006260">
    <property type="term" value="P:DNA replication"/>
    <property type="evidence" value="ECO:0007669"/>
    <property type="project" value="InterPro"/>
</dbReference>
<dbReference type="CDD" id="cd04496">
    <property type="entry name" value="SSB_OBF"/>
    <property type="match status" value="1"/>
</dbReference>
<comment type="caution">
    <text evidence="4">The sequence shown here is derived from an EMBL/GenBank/DDBJ whole genome shotgun (WGS) entry which is preliminary data.</text>
</comment>
<organism evidence="4">
    <name type="scientific">candidate division WOR-3 bacterium</name>
    <dbReference type="NCBI Taxonomy" id="2052148"/>
    <lineage>
        <taxon>Bacteria</taxon>
        <taxon>Bacteria division WOR-3</taxon>
    </lineage>
</organism>
<dbReference type="Pfam" id="PF00436">
    <property type="entry name" value="SSB"/>
    <property type="match status" value="1"/>
</dbReference>
<dbReference type="PANTHER" id="PTHR10302">
    <property type="entry name" value="SINGLE-STRANDED DNA-BINDING PROTEIN"/>
    <property type="match status" value="1"/>
</dbReference>
<evidence type="ECO:0000256" key="1">
    <source>
        <dbReference type="ARBA" id="ARBA00023125"/>
    </source>
</evidence>
<dbReference type="PIRSF" id="PIRSF002070">
    <property type="entry name" value="SSB"/>
    <property type="match status" value="1"/>
</dbReference>